<keyword evidence="4 7" id="KW-0255">Endonuclease</keyword>
<feature type="binding site" evidence="7">
    <location>
        <position position="98"/>
    </location>
    <ligand>
        <name>Zn(2+)</name>
        <dbReference type="ChEBI" id="CHEBI:29105"/>
        <note>catalytic</note>
    </ligand>
</feature>
<dbReference type="Pfam" id="PF02130">
    <property type="entry name" value="YbeY"/>
    <property type="match status" value="1"/>
</dbReference>
<evidence type="ECO:0000256" key="7">
    <source>
        <dbReference type="HAMAP-Rule" id="MF_00009"/>
    </source>
</evidence>
<comment type="subcellular location">
    <subcellularLocation>
        <location evidence="7">Cytoplasm</location>
    </subcellularLocation>
</comment>
<dbReference type="Gene3D" id="3.40.390.30">
    <property type="entry name" value="Metalloproteases ('zincins'), catalytic domain"/>
    <property type="match status" value="1"/>
</dbReference>
<feature type="binding site" evidence="7">
    <location>
        <position position="102"/>
    </location>
    <ligand>
        <name>Zn(2+)</name>
        <dbReference type="ChEBI" id="CHEBI:29105"/>
        <note>catalytic</note>
    </ligand>
</feature>
<dbReference type="EC" id="3.1.-.-" evidence="7"/>
<name>A0A1G2HIK9_9BACT</name>
<keyword evidence="3 7" id="KW-0479">Metal-binding</keyword>
<feature type="binding site" evidence="7">
    <location>
        <position position="108"/>
    </location>
    <ligand>
        <name>Zn(2+)</name>
        <dbReference type="ChEBI" id="CHEBI:29105"/>
        <note>catalytic</note>
    </ligand>
</feature>
<dbReference type="GO" id="GO:0008270">
    <property type="term" value="F:zinc ion binding"/>
    <property type="evidence" value="ECO:0007669"/>
    <property type="project" value="UniProtKB-UniRule"/>
</dbReference>
<sequence>MLNIKNETNFLIDKKLITACVKETLKIKKSDSSLIVVFVASDKMRQINNNYNKQDKATDVLSFNSEEEGYLGEIVVCPEFINKKFVKYEWELCHSVVHGTFHLLNIHHEDEKSYKKIHKTEQKIIDKIFTSLKLK</sequence>
<keyword evidence="7" id="KW-0963">Cytoplasm</keyword>
<evidence type="ECO:0000256" key="2">
    <source>
        <dbReference type="ARBA" id="ARBA00022722"/>
    </source>
</evidence>
<evidence type="ECO:0000256" key="4">
    <source>
        <dbReference type="ARBA" id="ARBA00022759"/>
    </source>
</evidence>
<evidence type="ECO:0000313" key="8">
    <source>
        <dbReference type="EMBL" id="OGZ61718.1"/>
    </source>
</evidence>
<dbReference type="GO" id="GO:0004521">
    <property type="term" value="F:RNA endonuclease activity"/>
    <property type="evidence" value="ECO:0007669"/>
    <property type="project" value="UniProtKB-UniRule"/>
</dbReference>
<keyword evidence="7" id="KW-0690">Ribosome biogenesis</keyword>
<dbReference type="GO" id="GO:0005737">
    <property type="term" value="C:cytoplasm"/>
    <property type="evidence" value="ECO:0007669"/>
    <property type="project" value="UniProtKB-SubCell"/>
</dbReference>
<reference evidence="8 9" key="1">
    <citation type="journal article" date="2016" name="Nat. Commun.">
        <title>Thousands of microbial genomes shed light on interconnected biogeochemical processes in an aquifer system.</title>
        <authorList>
            <person name="Anantharaman K."/>
            <person name="Brown C.T."/>
            <person name="Hug L.A."/>
            <person name="Sharon I."/>
            <person name="Castelle C.J."/>
            <person name="Probst A.J."/>
            <person name="Thomas B.C."/>
            <person name="Singh A."/>
            <person name="Wilkins M.J."/>
            <person name="Karaoz U."/>
            <person name="Brodie E.L."/>
            <person name="Williams K.H."/>
            <person name="Hubbard S.S."/>
            <person name="Banfield J.F."/>
        </authorList>
    </citation>
    <scope>NUCLEOTIDE SEQUENCE [LARGE SCALE GENOMIC DNA]</scope>
</reference>
<protein>
    <recommendedName>
        <fullName evidence="7">Endoribonuclease YbeY</fullName>
        <ecNumber evidence="7">3.1.-.-</ecNumber>
    </recommendedName>
</protein>
<keyword evidence="6 7" id="KW-0862">Zinc</keyword>
<proteinExistence type="inferred from homology"/>
<comment type="similarity">
    <text evidence="1 7">Belongs to the endoribonuclease YbeY family.</text>
</comment>
<dbReference type="GO" id="GO:0004222">
    <property type="term" value="F:metalloendopeptidase activity"/>
    <property type="evidence" value="ECO:0007669"/>
    <property type="project" value="InterPro"/>
</dbReference>
<dbReference type="NCBIfam" id="TIGR00043">
    <property type="entry name" value="rRNA maturation RNase YbeY"/>
    <property type="match status" value="1"/>
</dbReference>
<keyword evidence="5 7" id="KW-0378">Hydrolase</keyword>
<evidence type="ECO:0000256" key="5">
    <source>
        <dbReference type="ARBA" id="ARBA00022801"/>
    </source>
</evidence>
<keyword evidence="7" id="KW-0698">rRNA processing</keyword>
<dbReference type="STRING" id="1802165.A3F94_02015"/>
<dbReference type="InterPro" id="IPR023091">
    <property type="entry name" value="MetalPrtase_cat_dom_sf_prd"/>
</dbReference>
<dbReference type="EMBL" id="MHOK01000018">
    <property type="protein sequence ID" value="OGZ61718.1"/>
    <property type="molecule type" value="Genomic_DNA"/>
</dbReference>
<dbReference type="Proteomes" id="UP000176770">
    <property type="component" value="Unassembled WGS sequence"/>
</dbReference>
<evidence type="ECO:0000313" key="9">
    <source>
        <dbReference type="Proteomes" id="UP000176770"/>
    </source>
</evidence>
<dbReference type="PANTHER" id="PTHR46986">
    <property type="entry name" value="ENDORIBONUCLEASE YBEY, CHLOROPLASTIC"/>
    <property type="match status" value="1"/>
</dbReference>
<comment type="caution">
    <text evidence="8">The sequence shown here is derived from an EMBL/GenBank/DDBJ whole genome shotgun (WGS) entry which is preliminary data.</text>
</comment>
<comment type="cofactor">
    <cofactor evidence="7">
        <name>Zn(2+)</name>
        <dbReference type="ChEBI" id="CHEBI:29105"/>
    </cofactor>
    <text evidence="7">Binds 1 zinc ion.</text>
</comment>
<keyword evidence="2 7" id="KW-0540">Nuclease</keyword>
<dbReference type="PANTHER" id="PTHR46986:SF1">
    <property type="entry name" value="ENDORIBONUCLEASE YBEY, CHLOROPLASTIC"/>
    <property type="match status" value="1"/>
</dbReference>
<evidence type="ECO:0000256" key="1">
    <source>
        <dbReference type="ARBA" id="ARBA00010875"/>
    </source>
</evidence>
<dbReference type="AlphaFoldDB" id="A0A1G2HIK9"/>
<organism evidence="8 9">
    <name type="scientific">Candidatus Spechtbacteria bacterium RIFCSPLOWO2_12_FULL_38_22</name>
    <dbReference type="NCBI Taxonomy" id="1802165"/>
    <lineage>
        <taxon>Bacteria</taxon>
        <taxon>Candidatus Spechtiibacteriota</taxon>
    </lineage>
</organism>
<comment type="function">
    <text evidence="7">Single strand-specific metallo-endoribonuclease involved in late-stage 70S ribosome quality control and in maturation of the 3' terminus of the 16S rRNA.</text>
</comment>
<evidence type="ECO:0000256" key="6">
    <source>
        <dbReference type="ARBA" id="ARBA00022833"/>
    </source>
</evidence>
<dbReference type="InterPro" id="IPR002036">
    <property type="entry name" value="YbeY"/>
</dbReference>
<accession>A0A1G2HIK9</accession>
<dbReference type="SUPFAM" id="SSF55486">
    <property type="entry name" value="Metalloproteases ('zincins'), catalytic domain"/>
    <property type="match status" value="1"/>
</dbReference>
<evidence type="ECO:0000256" key="3">
    <source>
        <dbReference type="ARBA" id="ARBA00022723"/>
    </source>
</evidence>
<dbReference type="GO" id="GO:0006364">
    <property type="term" value="P:rRNA processing"/>
    <property type="evidence" value="ECO:0007669"/>
    <property type="project" value="UniProtKB-UniRule"/>
</dbReference>
<gene>
    <name evidence="7" type="primary">ybeY</name>
    <name evidence="8" type="ORF">A3F94_02015</name>
</gene>
<dbReference type="HAMAP" id="MF_00009">
    <property type="entry name" value="Endoribonucl_YbeY"/>
    <property type="match status" value="1"/>
</dbReference>